<evidence type="ECO:0000259" key="1">
    <source>
        <dbReference type="PROSITE" id="PS51747"/>
    </source>
</evidence>
<dbReference type="Gene3D" id="3.40.140.10">
    <property type="entry name" value="Cytidine Deaminase, domain 2"/>
    <property type="match status" value="1"/>
</dbReference>
<dbReference type="PROSITE" id="PS51747">
    <property type="entry name" value="CYT_DCMP_DEAMINASES_2"/>
    <property type="match status" value="1"/>
</dbReference>
<evidence type="ECO:0000313" key="3">
    <source>
        <dbReference type="Proteomes" id="UP001408356"/>
    </source>
</evidence>
<gene>
    <name evidence="2" type="ORF">SUNI508_10562</name>
</gene>
<dbReference type="CDD" id="cd01285">
    <property type="entry name" value="nucleoside_deaminase"/>
    <property type="match status" value="1"/>
</dbReference>
<dbReference type="InterPro" id="IPR002125">
    <property type="entry name" value="CMP_dCMP_dom"/>
</dbReference>
<dbReference type="EMBL" id="JARVKF010000417">
    <property type="protein sequence ID" value="KAK9415372.1"/>
    <property type="molecule type" value="Genomic_DNA"/>
</dbReference>
<feature type="domain" description="CMP/dCMP-type deaminase" evidence="1">
    <location>
        <begin position="53"/>
        <end position="170"/>
    </location>
</feature>
<dbReference type="Proteomes" id="UP001408356">
    <property type="component" value="Unassembled WGS sequence"/>
</dbReference>
<dbReference type="SUPFAM" id="SSF53927">
    <property type="entry name" value="Cytidine deaminase-like"/>
    <property type="match status" value="1"/>
</dbReference>
<keyword evidence="3" id="KW-1185">Reference proteome</keyword>
<accession>A0ABR2UL67</accession>
<dbReference type="Pfam" id="PF00383">
    <property type="entry name" value="dCMP_cyt_deam_1"/>
    <property type="match status" value="1"/>
</dbReference>
<proteinExistence type="predicted"/>
<comment type="caution">
    <text evidence="2">The sequence shown here is derived from an EMBL/GenBank/DDBJ whole genome shotgun (WGS) entry which is preliminary data.</text>
</comment>
<protein>
    <submittedName>
        <fullName evidence="2">CMP/dCMP-type deaminase domain-containing protein</fullName>
    </submittedName>
</protein>
<organism evidence="2 3">
    <name type="scientific">Seiridium unicorne</name>
    <dbReference type="NCBI Taxonomy" id="138068"/>
    <lineage>
        <taxon>Eukaryota</taxon>
        <taxon>Fungi</taxon>
        <taxon>Dikarya</taxon>
        <taxon>Ascomycota</taxon>
        <taxon>Pezizomycotina</taxon>
        <taxon>Sordariomycetes</taxon>
        <taxon>Xylariomycetidae</taxon>
        <taxon>Amphisphaeriales</taxon>
        <taxon>Sporocadaceae</taxon>
        <taxon>Seiridium</taxon>
    </lineage>
</organism>
<evidence type="ECO:0000313" key="2">
    <source>
        <dbReference type="EMBL" id="KAK9415372.1"/>
    </source>
</evidence>
<dbReference type="InterPro" id="IPR016193">
    <property type="entry name" value="Cytidine_deaminase-like"/>
</dbReference>
<sequence>MVGERDTNIKPFTCETTRCGRPGNVEMASTSNAGTAATLVPHLFPERKPITPEQLKAGVEAALVVQRRAVTFGKRPFAAVLLGPDNETVLLTHQSIDQVNHAESSLARLAYTHYTKEFLWQCTLVSTWEPCGMCTATIYWAHIGRVVFAGTNDQLYELTGPGNKENFTMDWHTKDFLKGCPQKDVEVIGPLEAEGKVVMEESDKYWSKTRLASS</sequence>
<reference evidence="2 3" key="1">
    <citation type="journal article" date="2024" name="J. Plant Pathol.">
        <title>Sequence and assembly of the genome of Seiridium unicorne, isolate CBS 538.82, causal agent of cypress canker disease.</title>
        <authorList>
            <person name="Scali E."/>
            <person name="Rocca G.D."/>
            <person name="Danti R."/>
            <person name="Garbelotto M."/>
            <person name="Barberini S."/>
            <person name="Baroncelli R."/>
            <person name="Emiliani G."/>
        </authorList>
    </citation>
    <scope>NUCLEOTIDE SEQUENCE [LARGE SCALE GENOMIC DNA]</scope>
    <source>
        <strain evidence="2 3">BM-138-508</strain>
    </source>
</reference>
<name>A0ABR2UL67_9PEZI</name>